<feature type="compositionally biased region" description="Low complexity" evidence="2">
    <location>
        <begin position="79"/>
        <end position="93"/>
    </location>
</feature>
<name>V4A4U9_LOTGI</name>
<dbReference type="EMBL" id="KB201205">
    <property type="protein sequence ID" value="ESO98903.1"/>
    <property type="molecule type" value="Genomic_DNA"/>
</dbReference>
<dbReference type="GeneID" id="20237898"/>
<dbReference type="Proteomes" id="UP000030746">
    <property type="component" value="Unassembled WGS sequence"/>
</dbReference>
<feature type="region of interest" description="Disordered" evidence="2">
    <location>
        <begin position="72"/>
        <end position="93"/>
    </location>
</feature>
<evidence type="ECO:0000256" key="2">
    <source>
        <dbReference type="SAM" id="MobiDB-lite"/>
    </source>
</evidence>
<reference evidence="3 4" key="1">
    <citation type="journal article" date="2013" name="Nature">
        <title>Insights into bilaterian evolution from three spiralian genomes.</title>
        <authorList>
            <person name="Simakov O."/>
            <person name="Marletaz F."/>
            <person name="Cho S.J."/>
            <person name="Edsinger-Gonzales E."/>
            <person name="Havlak P."/>
            <person name="Hellsten U."/>
            <person name="Kuo D.H."/>
            <person name="Larsson T."/>
            <person name="Lv J."/>
            <person name="Arendt D."/>
            <person name="Savage R."/>
            <person name="Osoegawa K."/>
            <person name="de Jong P."/>
            <person name="Grimwood J."/>
            <person name="Chapman J.A."/>
            <person name="Shapiro H."/>
            <person name="Aerts A."/>
            <person name="Otillar R.P."/>
            <person name="Terry A.Y."/>
            <person name="Boore J.L."/>
            <person name="Grigoriev I.V."/>
            <person name="Lindberg D.R."/>
            <person name="Seaver E.C."/>
            <person name="Weisblat D.A."/>
            <person name="Putnam N.H."/>
            <person name="Rokhsar D.S."/>
        </authorList>
    </citation>
    <scope>NUCLEOTIDE SEQUENCE [LARGE SCALE GENOMIC DNA]</scope>
</reference>
<dbReference type="RefSeq" id="XP_009050528.1">
    <property type="nucleotide sequence ID" value="XM_009052280.1"/>
</dbReference>
<dbReference type="HOGENOM" id="CLU_895124_0_0_1"/>
<evidence type="ECO:0000313" key="3">
    <source>
        <dbReference type="EMBL" id="ESO98903.1"/>
    </source>
</evidence>
<keyword evidence="1" id="KW-0175">Coiled coil</keyword>
<accession>V4A4U9</accession>
<keyword evidence="4" id="KW-1185">Reference proteome</keyword>
<gene>
    <name evidence="3" type="ORF">LOTGIDRAFT_158860</name>
</gene>
<feature type="coiled-coil region" evidence="1">
    <location>
        <begin position="121"/>
        <end position="148"/>
    </location>
</feature>
<sequence length="311" mass="34647">MAITGIASEVTWLLYRCTLPCILTRTNTPDSIRDTESQVTILRAHQLLTENTLTSIKQRIAYLQNQKSDVHSVAQTNQSSKTRSSSHSSIKSKLATKKAEAEAAAVGVTFARKETHLKKQRAQQAERQASLEAELSLIQQEKAAAETAAQFHAFQTITDEIDSRAGDLPLPQENAVDRTRAYVESNGDHSYQRTADQTDADHPQIEQAGLNPTAPSFTPQIILDPNSICDFSFKVMYPRYFRRGVCRIPLIRYQVNRVGNSSDSGGTTKPSTTGNTLQNIKFSQLIEFIEHKQSFGNHRVSNLLVICINRT</sequence>
<dbReference type="KEGG" id="lgi:LOTGIDRAFT_158860"/>
<proteinExistence type="predicted"/>
<protein>
    <submittedName>
        <fullName evidence="3">Uncharacterized protein</fullName>
    </submittedName>
</protein>
<organism evidence="3 4">
    <name type="scientific">Lottia gigantea</name>
    <name type="common">Giant owl limpet</name>
    <dbReference type="NCBI Taxonomy" id="225164"/>
    <lineage>
        <taxon>Eukaryota</taxon>
        <taxon>Metazoa</taxon>
        <taxon>Spiralia</taxon>
        <taxon>Lophotrochozoa</taxon>
        <taxon>Mollusca</taxon>
        <taxon>Gastropoda</taxon>
        <taxon>Patellogastropoda</taxon>
        <taxon>Lottioidea</taxon>
        <taxon>Lottiidae</taxon>
        <taxon>Lottia</taxon>
    </lineage>
</organism>
<evidence type="ECO:0000256" key="1">
    <source>
        <dbReference type="SAM" id="Coils"/>
    </source>
</evidence>
<evidence type="ECO:0000313" key="4">
    <source>
        <dbReference type="Proteomes" id="UP000030746"/>
    </source>
</evidence>
<dbReference type="AlphaFoldDB" id="V4A4U9"/>
<dbReference type="CTD" id="20237898"/>